<comment type="caution">
    <text evidence="1">The sequence shown here is derived from an EMBL/GenBank/DDBJ whole genome shotgun (WGS) entry which is preliminary data.</text>
</comment>
<accession>A0A6G1Z9G4</accession>
<dbReference type="SUPFAM" id="SSF50969">
    <property type="entry name" value="YVTN repeat-like/Quinoprotein amine dehydrogenase"/>
    <property type="match status" value="1"/>
</dbReference>
<dbReference type="EMBL" id="WKLP01000003">
    <property type="protein sequence ID" value="MRY10567.1"/>
    <property type="molecule type" value="Genomic_DNA"/>
</dbReference>
<dbReference type="InterPro" id="IPR011044">
    <property type="entry name" value="Quino_amine_DH_bsu"/>
</dbReference>
<sequence>MRTINIIISVIFLSLFICCNLDNCDKKYFNGEIQYFDENSVITRDVNSKILTLNGNNTGMIAVYDSLLICWNPGYQNHFFKIFNVDTGDEIGSFCNKGRGDNEVISVGCIAQLFKKGDDIMTLLYASNEGKLFLWNISQSIEKNTTVYDTIVPYNNDRIFFEFYQSDNILFAYKPAEYLNTNEATTPYYEKRTISTNELMQDYPIYKTKSVQNNDVNERNPVNLFFYTWDVMNPNGSKIVQVMKYLPQINILDVSTGNLTGYRMKNSPDFSLLESSMESMDVYYNCVHADENYIYAAYWGREAWDDRLGVELPKFNIIHVFDWNGKLLYKLTTDRSFYRVWLDPVRKRLYTINLNNDEVYYLDLEDLSLDKINPIF</sequence>
<name>A0A6G1Z9G4_9BACT</name>
<reference evidence="1" key="1">
    <citation type="journal article" date="2019" name="Nat. Med.">
        <title>A library of human gut bacterial isolates paired with longitudinal multiomics data enables mechanistic microbiome research.</title>
        <authorList>
            <person name="Poyet M."/>
            <person name="Groussin M."/>
            <person name="Gibbons S.M."/>
            <person name="Avila-Pacheco J."/>
            <person name="Jiang X."/>
            <person name="Kearney S.M."/>
            <person name="Perrotta A.R."/>
            <person name="Berdy B."/>
            <person name="Zhao S."/>
            <person name="Lieberman T.D."/>
            <person name="Swanson P.K."/>
            <person name="Smith M."/>
            <person name="Roesemann S."/>
            <person name="Alexander J.E."/>
            <person name="Rich S.A."/>
            <person name="Livny J."/>
            <person name="Vlamakis H."/>
            <person name="Clish C."/>
            <person name="Bullock K."/>
            <person name="Deik A."/>
            <person name="Scott J."/>
            <person name="Pierce K.A."/>
            <person name="Xavier R.J."/>
            <person name="Alm E.J."/>
        </authorList>
    </citation>
    <scope>NUCLEOTIDE SEQUENCE</scope>
    <source>
        <strain evidence="1">BIOML-A4</strain>
    </source>
</reference>
<gene>
    <name evidence="1" type="ORF">GKE01_03670</name>
</gene>
<evidence type="ECO:0000313" key="1">
    <source>
        <dbReference type="EMBL" id="MRY10567.1"/>
    </source>
</evidence>
<protein>
    <recommendedName>
        <fullName evidence="2">6-bladed beta-propeller</fullName>
    </recommendedName>
</protein>
<dbReference type="Pfam" id="PF15869">
    <property type="entry name" value="TolB_like"/>
    <property type="match status" value="1"/>
</dbReference>
<proteinExistence type="predicted"/>
<dbReference type="AlphaFoldDB" id="A0A6G1Z9G4"/>
<organism evidence="1">
    <name type="scientific">Parabacteroides goldsteinii</name>
    <dbReference type="NCBI Taxonomy" id="328812"/>
    <lineage>
        <taxon>Bacteria</taxon>
        <taxon>Pseudomonadati</taxon>
        <taxon>Bacteroidota</taxon>
        <taxon>Bacteroidia</taxon>
        <taxon>Bacteroidales</taxon>
        <taxon>Tannerellaceae</taxon>
        <taxon>Parabacteroides</taxon>
    </lineage>
</organism>
<dbReference type="RefSeq" id="WP_009860526.1">
    <property type="nucleotide sequence ID" value="NZ_CAJSYT010000005.1"/>
</dbReference>
<evidence type="ECO:0008006" key="2">
    <source>
        <dbReference type="Google" id="ProtNLM"/>
    </source>
</evidence>